<name>A0A9W8LRH2_9FUNG</name>
<gene>
    <name evidence="7" type="ORF">H4R20_003338</name>
</gene>
<dbReference type="GO" id="GO:0016567">
    <property type="term" value="P:protein ubiquitination"/>
    <property type="evidence" value="ECO:0007669"/>
    <property type="project" value="TreeGrafter"/>
</dbReference>
<dbReference type="GO" id="GO:0008270">
    <property type="term" value="F:zinc ion binding"/>
    <property type="evidence" value="ECO:0007669"/>
    <property type="project" value="UniProtKB-KW"/>
</dbReference>
<dbReference type="GO" id="GO:0061630">
    <property type="term" value="F:ubiquitin protein ligase activity"/>
    <property type="evidence" value="ECO:0007669"/>
    <property type="project" value="UniProtKB-EC"/>
</dbReference>
<dbReference type="SMART" id="SM00184">
    <property type="entry name" value="RING"/>
    <property type="match status" value="1"/>
</dbReference>
<accession>A0A9W8LRH2</accession>
<dbReference type="Pfam" id="PF13920">
    <property type="entry name" value="zf-C3HC4_3"/>
    <property type="match status" value="1"/>
</dbReference>
<evidence type="ECO:0000313" key="8">
    <source>
        <dbReference type="Proteomes" id="UP001140094"/>
    </source>
</evidence>
<keyword evidence="3" id="KW-0862">Zinc</keyword>
<dbReference type="PANTHER" id="PTHR22996">
    <property type="entry name" value="MAHOGUNIN"/>
    <property type="match status" value="1"/>
</dbReference>
<proteinExistence type="predicted"/>
<feature type="domain" description="RING-type" evidence="6">
    <location>
        <begin position="418"/>
        <end position="457"/>
    </location>
</feature>
<dbReference type="Proteomes" id="UP001140094">
    <property type="component" value="Unassembled WGS sequence"/>
</dbReference>
<comment type="caution">
    <text evidence="7">The sequence shown here is derived from an EMBL/GenBank/DDBJ whole genome shotgun (WGS) entry which is preliminary data.</text>
</comment>
<evidence type="ECO:0000259" key="6">
    <source>
        <dbReference type="PROSITE" id="PS50089"/>
    </source>
</evidence>
<evidence type="ECO:0000256" key="1">
    <source>
        <dbReference type="ARBA" id="ARBA00022723"/>
    </source>
</evidence>
<feature type="region of interest" description="Disordered" evidence="5">
    <location>
        <begin position="1"/>
        <end position="41"/>
    </location>
</feature>
<dbReference type="OrthoDB" id="1711136at2759"/>
<dbReference type="PANTHER" id="PTHR22996:SF0">
    <property type="entry name" value="RE60872P-RELATED"/>
    <property type="match status" value="1"/>
</dbReference>
<dbReference type="AlphaFoldDB" id="A0A9W8LRH2"/>
<organism evidence="7 8">
    <name type="scientific">Coemansia guatemalensis</name>
    <dbReference type="NCBI Taxonomy" id="2761395"/>
    <lineage>
        <taxon>Eukaryota</taxon>
        <taxon>Fungi</taxon>
        <taxon>Fungi incertae sedis</taxon>
        <taxon>Zoopagomycota</taxon>
        <taxon>Kickxellomycotina</taxon>
        <taxon>Kickxellomycetes</taxon>
        <taxon>Kickxellales</taxon>
        <taxon>Kickxellaceae</taxon>
        <taxon>Coemansia</taxon>
    </lineage>
</organism>
<sequence length="473" mass="52274">MTAPPSGGAAVTSGAAESMEERCASAPHPQPPNPFFSRGPESPHPHLCRLHVKALHLLLRALWQAKAVINMHSLFRRSQAVRGHTRQRMTWEERTQAALAAAREVEESSGESVPTRPSEVNAARRLCYGPRYVLPGSLHGPGQAPPQQREEACAVLQANMALDVGSLHIFSLMMDADAAPDAVTQSPYYALSFVVNTLVPLTINLHWLATEEWGLAAPPAYYPYFSSRVNCSRSYAMEPGRAQRFTLPRADWLEPDKEPYRTLLSSDWQARNIPLPRRAPSVAGAPSHAPTTDADVLQTVPVDTDGIELDVLQPHRMCSASDSASEIQEVSEETHKAPAYGLIIELVDRHSSVAVDTQPPSQISFIEFFKDGPSHVVPRCIKQKLCVANSLYQQHEIFGLAEALETRFDGVKDDPMQCAICLSDDRDTVMLPCRHLCMCRECANTYRQQSNKCPICRTVIESILHIETNDISS</sequence>
<protein>
    <recommendedName>
        <fullName evidence="6">RING-type domain-containing protein</fullName>
    </recommendedName>
</protein>
<evidence type="ECO:0000256" key="4">
    <source>
        <dbReference type="PROSITE-ProRule" id="PRU00175"/>
    </source>
</evidence>
<dbReference type="Gene3D" id="3.30.40.10">
    <property type="entry name" value="Zinc/RING finger domain, C3HC4 (zinc finger)"/>
    <property type="match status" value="1"/>
</dbReference>
<reference evidence="7" key="1">
    <citation type="submission" date="2022-07" db="EMBL/GenBank/DDBJ databases">
        <title>Phylogenomic reconstructions and comparative analyses of Kickxellomycotina fungi.</title>
        <authorList>
            <person name="Reynolds N.K."/>
            <person name="Stajich J.E."/>
            <person name="Barry K."/>
            <person name="Grigoriev I.V."/>
            <person name="Crous P."/>
            <person name="Smith M.E."/>
        </authorList>
    </citation>
    <scope>NUCLEOTIDE SEQUENCE</scope>
    <source>
        <strain evidence="7">NRRL 1565</strain>
    </source>
</reference>
<dbReference type="SUPFAM" id="SSF57850">
    <property type="entry name" value="RING/U-box"/>
    <property type="match status" value="1"/>
</dbReference>
<evidence type="ECO:0000256" key="5">
    <source>
        <dbReference type="SAM" id="MobiDB-lite"/>
    </source>
</evidence>
<evidence type="ECO:0000256" key="3">
    <source>
        <dbReference type="ARBA" id="ARBA00022833"/>
    </source>
</evidence>
<keyword evidence="2 4" id="KW-0863">Zinc-finger</keyword>
<keyword evidence="1" id="KW-0479">Metal-binding</keyword>
<evidence type="ECO:0000313" key="7">
    <source>
        <dbReference type="EMBL" id="KAJ2802281.1"/>
    </source>
</evidence>
<keyword evidence="8" id="KW-1185">Reference proteome</keyword>
<dbReference type="InterPro" id="IPR045194">
    <property type="entry name" value="MGRN1/RNF157-like"/>
</dbReference>
<dbReference type="PROSITE" id="PS50089">
    <property type="entry name" value="ZF_RING_2"/>
    <property type="match status" value="1"/>
</dbReference>
<evidence type="ECO:0000256" key="2">
    <source>
        <dbReference type="ARBA" id="ARBA00022771"/>
    </source>
</evidence>
<dbReference type="EMBL" id="JANBUO010000683">
    <property type="protein sequence ID" value="KAJ2802281.1"/>
    <property type="molecule type" value="Genomic_DNA"/>
</dbReference>
<dbReference type="InterPro" id="IPR001841">
    <property type="entry name" value="Znf_RING"/>
</dbReference>
<dbReference type="InterPro" id="IPR013083">
    <property type="entry name" value="Znf_RING/FYVE/PHD"/>
</dbReference>
<dbReference type="FunFam" id="1.10.1170.10:FF:000002">
    <property type="entry name" value="Baculoviral IAP repeat containing 7"/>
    <property type="match status" value="1"/>
</dbReference>